<reference evidence="2" key="3">
    <citation type="submission" date="2021-05" db="EMBL/GenBank/DDBJ databases">
        <title>Whole genome sequencing of cultured pathogen.</title>
        <authorList>
            <person name="Hoffmann M."/>
            <person name="Balkey M."/>
            <person name="Luo Y."/>
        </authorList>
    </citation>
    <scope>NUCLEOTIDE SEQUENCE</scope>
    <source>
        <strain evidence="2">CFSAN058540</strain>
    </source>
</reference>
<gene>
    <name evidence="2" type="ORF">DAX88_006335</name>
    <name evidence="1" type="ORF">DAY08_00015</name>
</gene>
<dbReference type="EMBL" id="CP077710">
    <property type="protein sequence ID" value="QXR78585.1"/>
    <property type="molecule type" value="Genomic_DNA"/>
</dbReference>
<reference evidence="1 3" key="1">
    <citation type="submission" date="2018-04" db="EMBL/GenBank/DDBJ databases">
        <title>Whole genome sequencing of Salmonella enterica.</title>
        <authorList>
            <person name="Bell R."/>
        </authorList>
    </citation>
    <scope>NUCLEOTIDE SEQUENCE [LARGE SCALE GENOMIC DNA]</scope>
    <source>
        <strain evidence="1 3">CFSAN058504</strain>
    </source>
</reference>
<name>A0A658B9I4_SALET</name>
<evidence type="ECO:0000313" key="2">
    <source>
        <dbReference type="EMBL" id="QXR78585.1"/>
    </source>
</evidence>
<dbReference type="AlphaFoldDB" id="A0A658B9I4"/>
<evidence type="ECO:0000313" key="3">
    <source>
        <dbReference type="Proteomes" id="UP000250876"/>
    </source>
</evidence>
<dbReference type="EMBL" id="QAQR01000001">
    <property type="protein sequence ID" value="PUP39035.1"/>
    <property type="molecule type" value="Genomic_DNA"/>
</dbReference>
<organism evidence="1 3">
    <name type="scientific">Salmonella enterica I</name>
    <dbReference type="NCBI Taxonomy" id="59201"/>
    <lineage>
        <taxon>Bacteria</taxon>
        <taxon>Pseudomonadati</taxon>
        <taxon>Pseudomonadota</taxon>
        <taxon>Gammaproteobacteria</taxon>
        <taxon>Enterobacterales</taxon>
        <taxon>Enterobacteriaceae</taxon>
        <taxon>Salmonella</taxon>
    </lineage>
</organism>
<sequence length="212" mass="24399">MTTFYYKDVPNYLINSFVAVRDSFSNLENLLCVVNIINHCQVHRESNGLDFDIAILTSGINRILVKRNDGFFTMSFPFQLIDYGYNLSAHLDDYGITIDAAFISYMKNALETATSNVYCHDDIALSLNNSFGLEGLDCTIYADIFSHLLLKDHGYFRFDDDPVNENARIHPRYHFDFFCTNSSSVKLGHPNLINSDFFFDLFDVNKDRPYLT</sequence>
<protein>
    <submittedName>
        <fullName evidence="1">Uncharacterized protein</fullName>
    </submittedName>
</protein>
<proteinExistence type="predicted"/>
<accession>A0A658B9I4</accession>
<dbReference type="RefSeq" id="WP_023246872.1">
    <property type="nucleotide sequence ID" value="NZ_CP077710.1"/>
</dbReference>
<evidence type="ECO:0000313" key="1">
    <source>
        <dbReference type="EMBL" id="PUP39035.1"/>
    </source>
</evidence>
<reference evidence="2" key="2">
    <citation type="submission" date="2018-04" db="EMBL/GenBank/DDBJ databases">
        <authorList>
            <person name="Bell R."/>
        </authorList>
    </citation>
    <scope>NUCLEOTIDE SEQUENCE</scope>
    <source>
        <strain evidence="2">CFSAN058540</strain>
    </source>
</reference>
<dbReference type="Proteomes" id="UP000250876">
    <property type="component" value="Unassembled WGS sequence"/>
</dbReference>